<dbReference type="Proteomes" id="UP000789325">
    <property type="component" value="Unassembled WGS sequence"/>
</dbReference>
<dbReference type="InterPro" id="IPR004358">
    <property type="entry name" value="Sig_transdc_His_kin-like_C"/>
</dbReference>
<keyword evidence="3" id="KW-0597">Phosphoprotein</keyword>
<dbReference type="InterPro" id="IPR050980">
    <property type="entry name" value="2C_sensor_his_kinase"/>
</dbReference>
<protein>
    <recommendedName>
        <fullName evidence="2">histidine kinase</fullName>
        <ecNumber evidence="2">2.7.13.3</ecNumber>
    </recommendedName>
</protein>
<dbReference type="PROSITE" id="PS50109">
    <property type="entry name" value="HIS_KIN"/>
    <property type="match status" value="1"/>
</dbReference>
<dbReference type="SUPFAM" id="SSF55874">
    <property type="entry name" value="ATPase domain of HSP90 chaperone/DNA topoisomerase II/histidine kinase"/>
    <property type="match status" value="1"/>
</dbReference>
<dbReference type="PANTHER" id="PTHR44936">
    <property type="entry name" value="SENSOR PROTEIN CREC"/>
    <property type="match status" value="1"/>
</dbReference>
<evidence type="ECO:0000256" key="7">
    <source>
        <dbReference type="SAM" id="Phobius"/>
    </source>
</evidence>
<evidence type="ECO:0000313" key="10">
    <source>
        <dbReference type="Proteomes" id="UP000789325"/>
    </source>
</evidence>
<dbReference type="AlphaFoldDB" id="A0A9D2VIJ3"/>
<dbReference type="EMBL" id="DYZL01000009">
    <property type="protein sequence ID" value="HJH42251.1"/>
    <property type="molecule type" value="Genomic_DNA"/>
</dbReference>
<keyword evidence="7" id="KW-0472">Membrane</keyword>
<keyword evidence="5 9" id="KW-0418">Kinase</keyword>
<evidence type="ECO:0000313" key="9">
    <source>
        <dbReference type="EMBL" id="HJH42251.1"/>
    </source>
</evidence>
<dbReference type="PRINTS" id="PR00344">
    <property type="entry name" value="BCTRLSENSOR"/>
</dbReference>
<dbReference type="SMART" id="SM00387">
    <property type="entry name" value="HATPase_c"/>
    <property type="match status" value="1"/>
</dbReference>
<dbReference type="GO" id="GO:0004673">
    <property type="term" value="F:protein histidine kinase activity"/>
    <property type="evidence" value="ECO:0007669"/>
    <property type="project" value="UniProtKB-EC"/>
</dbReference>
<dbReference type="InterPro" id="IPR003594">
    <property type="entry name" value="HATPase_dom"/>
</dbReference>
<keyword evidence="6" id="KW-0902">Two-component regulatory system</keyword>
<evidence type="ECO:0000256" key="5">
    <source>
        <dbReference type="ARBA" id="ARBA00022777"/>
    </source>
</evidence>
<name>A0A9D2VIJ3_9ACTN</name>
<keyword evidence="7" id="KW-0812">Transmembrane</keyword>
<feature type="domain" description="Histidine kinase" evidence="8">
    <location>
        <begin position="126"/>
        <end position="335"/>
    </location>
</feature>
<dbReference type="PANTHER" id="PTHR44936:SF9">
    <property type="entry name" value="SENSOR PROTEIN CREC"/>
    <property type="match status" value="1"/>
</dbReference>
<comment type="caution">
    <text evidence="9">The sequence shown here is derived from an EMBL/GenBank/DDBJ whole genome shotgun (WGS) entry which is preliminary data.</text>
</comment>
<proteinExistence type="predicted"/>
<organism evidence="9 10">
    <name type="scientific">Rubneribacter badeniensis</name>
    <dbReference type="NCBI Taxonomy" id="2070688"/>
    <lineage>
        <taxon>Bacteria</taxon>
        <taxon>Bacillati</taxon>
        <taxon>Actinomycetota</taxon>
        <taxon>Coriobacteriia</taxon>
        <taxon>Eggerthellales</taxon>
        <taxon>Eggerthellaceae</taxon>
        <taxon>Rubneribacter</taxon>
    </lineage>
</organism>
<reference evidence="9" key="2">
    <citation type="submission" date="2021-09" db="EMBL/GenBank/DDBJ databases">
        <authorList>
            <person name="Gilroy R."/>
        </authorList>
    </citation>
    <scope>NUCLEOTIDE SEQUENCE</scope>
    <source>
        <strain evidence="9">USAMLcec12-2067</strain>
    </source>
</reference>
<reference evidence="9" key="1">
    <citation type="journal article" date="2021" name="PeerJ">
        <title>Extensive microbial diversity within the chicken gut microbiome revealed by metagenomics and culture.</title>
        <authorList>
            <person name="Gilroy R."/>
            <person name="Ravi A."/>
            <person name="Getino M."/>
            <person name="Pursley I."/>
            <person name="Horton D.L."/>
            <person name="Alikhan N.F."/>
            <person name="Baker D."/>
            <person name="Gharbi K."/>
            <person name="Hall N."/>
            <person name="Watson M."/>
            <person name="Adriaenssens E.M."/>
            <person name="Foster-Nyarko E."/>
            <person name="Jarju S."/>
            <person name="Secka A."/>
            <person name="Antonio M."/>
            <person name="Oren A."/>
            <person name="Chaudhuri R.R."/>
            <person name="La Ragione R."/>
            <person name="Hildebrand F."/>
            <person name="Pallen M.J."/>
        </authorList>
    </citation>
    <scope>NUCLEOTIDE SEQUENCE</scope>
    <source>
        <strain evidence="9">USAMLcec12-2067</strain>
    </source>
</reference>
<dbReference type="Gene3D" id="3.30.565.10">
    <property type="entry name" value="Histidine kinase-like ATPase, C-terminal domain"/>
    <property type="match status" value="1"/>
</dbReference>
<feature type="transmembrane region" description="Helical" evidence="7">
    <location>
        <begin position="12"/>
        <end position="31"/>
    </location>
</feature>
<keyword evidence="7" id="KW-1133">Transmembrane helix</keyword>
<feature type="transmembrane region" description="Helical" evidence="7">
    <location>
        <begin position="37"/>
        <end position="58"/>
    </location>
</feature>
<evidence type="ECO:0000259" key="8">
    <source>
        <dbReference type="PROSITE" id="PS50109"/>
    </source>
</evidence>
<evidence type="ECO:0000256" key="6">
    <source>
        <dbReference type="ARBA" id="ARBA00023012"/>
    </source>
</evidence>
<evidence type="ECO:0000256" key="2">
    <source>
        <dbReference type="ARBA" id="ARBA00012438"/>
    </source>
</evidence>
<comment type="catalytic activity">
    <reaction evidence="1">
        <text>ATP + protein L-histidine = ADP + protein N-phospho-L-histidine.</text>
        <dbReference type="EC" id="2.7.13.3"/>
    </reaction>
</comment>
<evidence type="ECO:0000256" key="4">
    <source>
        <dbReference type="ARBA" id="ARBA00022679"/>
    </source>
</evidence>
<dbReference type="GO" id="GO:0000160">
    <property type="term" value="P:phosphorelay signal transduction system"/>
    <property type="evidence" value="ECO:0007669"/>
    <property type="project" value="UniProtKB-KW"/>
</dbReference>
<accession>A0A9D2VIJ3</accession>
<gene>
    <name evidence="9" type="ORF">K8V16_00450</name>
</gene>
<evidence type="ECO:0000256" key="3">
    <source>
        <dbReference type="ARBA" id="ARBA00022553"/>
    </source>
</evidence>
<dbReference type="EC" id="2.7.13.3" evidence="2"/>
<dbReference type="Pfam" id="PF02518">
    <property type="entry name" value="HATPase_c"/>
    <property type="match status" value="1"/>
</dbReference>
<evidence type="ECO:0000256" key="1">
    <source>
        <dbReference type="ARBA" id="ARBA00000085"/>
    </source>
</evidence>
<dbReference type="InterPro" id="IPR036890">
    <property type="entry name" value="HATPase_C_sf"/>
</dbReference>
<sequence>MTPASYLRDRAFALAFVALAALLAGGVVAVLGQGWQAAALVASLVGACGACALAVGYLRARRFWSDLERFSDGVGRAWYVPSLMERPDFLEGRLAFDALEAHARAAADEVAASAAEAEAYRGYVELWIHEVKTPIAAAGLMAAGLHGAQAERLRGELDRIEDCVEQALYYARSTSLTRDFSIRETALSEVVRDVAKKHARYLVERKTMPRIDVGEDVRVQADAKWLAFIVGQLVTNAAKHGASTVRFSARTEGEGTAEARTVLEVADDGPGIPAEDVPRVFERGFTGRNGRALGSSTGMGLYLVAELCAKMGLGVALASEEGRGTRVLLAFPHDRRRLDAQTGLGA</sequence>
<dbReference type="InterPro" id="IPR005467">
    <property type="entry name" value="His_kinase_dom"/>
</dbReference>
<keyword evidence="4" id="KW-0808">Transferase</keyword>